<organism evidence="1">
    <name type="scientific">bioreactor metagenome</name>
    <dbReference type="NCBI Taxonomy" id="1076179"/>
    <lineage>
        <taxon>unclassified sequences</taxon>
        <taxon>metagenomes</taxon>
        <taxon>ecological metagenomes</taxon>
    </lineage>
</organism>
<evidence type="ECO:0000313" key="1">
    <source>
        <dbReference type="EMBL" id="MPN28267.1"/>
    </source>
</evidence>
<name>A0A645GN29_9ZZZZ</name>
<dbReference type="AlphaFoldDB" id="A0A645GN29"/>
<protein>
    <submittedName>
        <fullName evidence="1">Uncharacterized protein</fullName>
    </submittedName>
</protein>
<comment type="caution">
    <text evidence="1">The sequence shown here is derived from an EMBL/GenBank/DDBJ whole genome shotgun (WGS) entry which is preliminary data.</text>
</comment>
<reference evidence="1" key="1">
    <citation type="submission" date="2019-08" db="EMBL/GenBank/DDBJ databases">
        <authorList>
            <person name="Kucharzyk K."/>
            <person name="Murdoch R.W."/>
            <person name="Higgins S."/>
            <person name="Loffler F."/>
        </authorList>
    </citation>
    <scope>NUCLEOTIDE SEQUENCE</scope>
</reference>
<gene>
    <name evidence="1" type="ORF">SDC9_175708</name>
</gene>
<sequence length="118" mass="13578">MLLGRYSLSPRVRATGYGKGVHFSWCREHRASKYAFLLARLLGDRQGDVFGSSRSKELSVCNLIVVSAMRQSSGLSIDAWLDQCADDWSVTELAYMRVIMHEDRIEYREGAHVRQEWH</sequence>
<proteinExistence type="predicted"/>
<accession>A0A645GN29</accession>
<dbReference type="EMBL" id="VSSQ01078495">
    <property type="protein sequence ID" value="MPN28267.1"/>
    <property type="molecule type" value="Genomic_DNA"/>
</dbReference>